<organism evidence="2 3">
    <name type="scientific">Roseovarius bejariae</name>
    <dbReference type="NCBI Taxonomy" id="2576383"/>
    <lineage>
        <taxon>Bacteria</taxon>
        <taxon>Pseudomonadati</taxon>
        <taxon>Pseudomonadota</taxon>
        <taxon>Alphaproteobacteria</taxon>
        <taxon>Rhodobacterales</taxon>
        <taxon>Roseobacteraceae</taxon>
        <taxon>Roseovarius</taxon>
    </lineage>
</organism>
<keyword evidence="1" id="KW-1133">Transmembrane helix</keyword>
<evidence type="ECO:0000313" key="2">
    <source>
        <dbReference type="EMBL" id="MRU15738.1"/>
    </source>
</evidence>
<reference evidence="2 3" key="1">
    <citation type="submission" date="2019-05" db="EMBL/GenBank/DDBJ databases">
        <title>Roseovarius bejariae sp. nov., a moderately halophylic bacterium isolated from a saline soil in Rambla Salada (Murcia).</title>
        <authorList>
            <person name="Castro D.J."/>
            <person name="Gomez-Altuve A."/>
            <person name="Reina J.C."/>
            <person name="Rodriguez M."/>
            <person name="Sampedro I."/>
            <person name="Llamas I."/>
            <person name="Martinez-Checa F."/>
        </authorList>
    </citation>
    <scope>NUCLEOTIDE SEQUENCE [LARGE SCALE GENOMIC DNA]</scope>
    <source>
        <strain evidence="2 3">A21</strain>
    </source>
</reference>
<dbReference type="AlphaFoldDB" id="A0A844D3B7"/>
<feature type="transmembrane region" description="Helical" evidence="1">
    <location>
        <begin position="33"/>
        <end position="50"/>
    </location>
</feature>
<gene>
    <name evidence="2" type="ORF">FDP25_09895</name>
</gene>
<keyword evidence="1" id="KW-0812">Transmembrane</keyword>
<dbReference type="Proteomes" id="UP000564704">
    <property type="component" value="Unassembled WGS sequence"/>
</dbReference>
<accession>A0A844D3B7</accession>
<keyword evidence="3" id="KW-1185">Reference proteome</keyword>
<evidence type="ECO:0008006" key="4">
    <source>
        <dbReference type="Google" id="ProtNLM"/>
    </source>
</evidence>
<comment type="caution">
    <text evidence="2">The sequence shown here is derived from an EMBL/GenBank/DDBJ whole genome shotgun (WGS) entry which is preliminary data.</text>
</comment>
<name>A0A844D3B7_9RHOB</name>
<evidence type="ECO:0000313" key="3">
    <source>
        <dbReference type="Proteomes" id="UP000564704"/>
    </source>
</evidence>
<evidence type="ECO:0000256" key="1">
    <source>
        <dbReference type="SAM" id="Phobius"/>
    </source>
</evidence>
<sequence>MDPDLAFVIGLVLGVFAILSLVSAITDARAPRVAAFTIVASGALLVWAIANKPGGYSINDIPDTFLRVVAKYLA</sequence>
<dbReference type="OrthoDB" id="7875801at2"/>
<feature type="transmembrane region" description="Helical" evidence="1">
    <location>
        <begin position="6"/>
        <end position="26"/>
    </location>
</feature>
<dbReference type="EMBL" id="SZWE01000001">
    <property type="protein sequence ID" value="MRU15738.1"/>
    <property type="molecule type" value="Genomic_DNA"/>
</dbReference>
<keyword evidence="1" id="KW-0472">Membrane</keyword>
<protein>
    <recommendedName>
        <fullName evidence="4">50S ribosomal protein L35</fullName>
    </recommendedName>
</protein>
<dbReference type="RefSeq" id="WP_154151259.1">
    <property type="nucleotide sequence ID" value="NZ_SZWE01000001.1"/>
</dbReference>
<proteinExistence type="predicted"/>